<sequence>MCRIFDLDNSTETSTSFRSNLIRQFRHFITNFGILLSPFKRSYANAYEKSFDNMTRKGF</sequence>
<dbReference type="KEGG" id="lkm:EFP84_09610"/>
<name>A0AAD0UQD9_9LEPT</name>
<dbReference type="AlphaFoldDB" id="A0AAD0UQD9"/>
<reference evidence="1 2" key="1">
    <citation type="submission" date="2018-11" db="EMBL/GenBank/DDBJ databases">
        <title>Complete genome sequence of Leptospira kmetyi isolate LS 001/16 from soil sample associated with a leptospirosis patient in Kelantan.</title>
        <authorList>
            <person name="Muhammad Yusoff F."/>
            <person name="Muhammad Yusoff S."/>
            <person name="Ahmad M.N."/>
            <person name="Yusof N.Y."/>
            <person name="Aziah I."/>
        </authorList>
    </citation>
    <scope>NUCLEOTIDE SEQUENCE [LARGE SCALE GENOMIC DNA]</scope>
    <source>
        <strain evidence="1 2">LS 001/16</strain>
    </source>
</reference>
<gene>
    <name evidence="1" type="ORF">EFP84_09610</name>
</gene>
<dbReference type="EMBL" id="CP033614">
    <property type="protein sequence ID" value="AYV55740.1"/>
    <property type="molecule type" value="Genomic_DNA"/>
</dbReference>
<dbReference type="Proteomes" id="UP000276407">
    <property type="component" value="Chromosome 1"/>
</dbReference>
<organism evidence="1 2">
    <name type="scientific">Leptospira kmetyi</name>
    <dbReference type="NCBI Taxonomy" id="408139"/>
    <lineage>
        <taxon>Bacteria</taxon>
        <taxon>Pseudomonadati</taxon>
        <taxon>Spirochaetota</taxon>
        <taxon>Spirochaetia</taxon>
        <taxon>Leptospirales</taxon>
        <taxon>Leptospiraceae</taxon>
        <taxon>Leptospira</taxon>
    </lineage>
</organism>
<protein>
    <submittedName>
        <fullName evidence="1">Uncharacterized protein</fullName>
    </submittedName>
</protein>
<evidence type="ECO:0000313" key="2">
    <source>
        <dbReference type="Proteomes" id="UP000276407"/>
    </source>
</evidence>
<accession>A0AAD0UQD9</accession>
<proteinExistence type="predicted"/>
<evidence type="ECO:0000313" key="1">
    <source>
        <dbReference type="EMBL" id="AYV55740.1"/>
    </source>
</evidence>